<feature type="domain" description="HTH luxR-type" evidence="4">
    <location>
        <begin position="63"/>
        <end position="128"/>
    </location>
</feature>
<sequence length="131" mass="14333">MSQAGSKNRVLAGTYFPLFHAQAGRGAVGFSGFRPPCCLSEQVSLSWICRRIFDKALKFGTGSQIPPPPLTKREIECLSWIAAGKTSYETAQILNLSEHTINHYLLAICNKLGAANRIHAVTKAFRLGIID</sequence>
<protein>
    <recommendedName>
        <fullName evidence="4">HTH luxR-type domain-containing protein</fullName>
    </recommendedName>
</protein>
<proteinExistence type="predicted"/>
<reference evidence="5 6" key="1">
    <citation type="submission" date="2017-10" db="EMBL/GenBank/DDBJ databases">
        <title>Sedimentibacterium mangrovi gen. nov., sp. nov., a novel member of family Phyllobacteriacea isolated from mangrove sediment.</title>
        <authorList>
            <person name="Liao H."/>
            <person name="Tian Y."/>
        </authorList>
    </citation>
    <scope>NUCLEOTIDE SEQUENCE [LARGE SCALE GENOMIC DNA]</scope>
    <source>
        <strain evidence="5 6">X9-2-2</strain>
    </source>
</reference>
<dbReference type="PANTHER" id="PTHR44688:SF16">
    <property type="entry name" value="DNA-BINDING TRANSCRIPTIONAL ACTIVATOR DEVR_DOSR"/>
    <property type="match status" value="1"/>
</dbReference>
<dbReference type="SMART" id="SM00421">
    <property type="entry name" value="HTH_LUXR"/>
    <property type="match status" value="1"/>
</dbReference>
<evidence type="ECO:0000313" key="6">
    <source>
        <dbReference type="Proteomes" id="UP000221168"/>
    </source>
</evidence>
<comment type="caution">
    <text evidence="5">The sequence shown here is derived from an EMBL/GenBank/DDBJ whole genome shotgun (WGS) entry which is preliminary data.</text>
</comment>
<evidence type="ECO:0000313" key="5">
    <source>
        <dbReference type="EMBL" id="PHP64609.1"/>
    </source>
</evidence>
<keyword evidence="2" id="KW-0238">DNA-binding</keyword>
<dbReference type="InterPro" id="IPR000792">
    <property type="entry name" value="Tscrpt_reg_LuxR_C"/>
</dbReference>
<dbReference type="AlphaFoldDB" id="A0A2G1QGL5"/>
<dbReference type="PANTHER" id="PTHR44688">
    <property type="entry name" value="DNA-BINDING TRANSCRIPTIONAL ACTIVATOR DEVR_DOSR"/>
    <property type="match status" value="1"/>
</dbReference>
<dbReference type="CDD" id="cd06170">
    <property type="entry name" value="LuxR_C_like"/>
    <property type="match status" value="1"/>
</dbReference>
<dbReference type="Proteomes" id="UP000221168">
    <property type="component" value="Unassembled WGS sequence"/>
</dbReference>
<evidence type="ECO:0000256" key="3">
    <source>
        <dbReference type="ARBA" id="ARBA00023163"/>
    </source>
</evidence>
<dbReference type="GO" id="GO:0003677">
    <property type="term" value="F:DNA binding"/>
    <property type="evidence" value="ECO:0007669"/>
    <property type="project" value="UniProtKB-KW"/>
</dbReference>
<keyword evidence="6" id="KW-1185">Reference proteome</keyword>
<dbReference type="SUPFAM" id="SSF46894">
    <property type="entry name" value="C-terminal effector domain of the bipartite response regulators"/>
    <property type="match status" value="1"/>
</dbReference>
<evidence type="ECO:0000256" key="1">
    <source>
        <dbReference type="ARBA" id="ARBA00023015"/>
    </source>
</evidence>
<name>A0A2G1QGL5_9HYPH</name>
<dbReference type="PRINTS" id="PR00038">
    <property type="entry name" value="HTHLUXR"/>
</dbReference>
<evidence type="ECO:0000256" key="2">
    <source>
        <dbReference type="ARBA" id="ARBA00023125"/>
    </source>
</evidence>
<dbReference type="InterPro" id="IPR036388">
    <property type="entry name" value="WH-like_DNA-bd_sf"/>
</dbReference>
<keyword evidence="3" id="KW-0804">Transcription</keyword>
<keyword evidence="1" id="KW-0805">Transcription regulation</keyword>
<evidence type="ECO:0000259" key="4">
    <source>
        <dbReference type="PROSITE" id="PS50043"/>
    </source>
</evidence>
<organism evidence="5 6">
    <name type="scientific">Zhengella mangrovi</name>
    <dbReference type="NCBI Taxonomy" id="1982044"/>
    <lineage>
        <taxon>Bacteria</taxon>
        <taxon>Pseudomonadati</taxon>
        <taxon>Pseudomonadota</taxon>
        <taxon>Alphaproteobacteria</taxon>
        <taxon>Hyphomicrobiales</taxon>
        <taxon>Notoacmeibacteraceae</taxon>
        <taxon>Zhengella</taxon>
    </lineage>
</organism>
<dbReference type="GO" id="GO:0006355">
    <property type="term" value="P:regulation of DNA-templated transcription"/>
    <property type="evidence" value="ECO:0007669"/>
    <property type="project" value="InterPro"/>
</dbReference>
<dbReference type="PROSITE" id="PS50043">
    <property type="entry name" value="HTH_LUXR_2"/>
    <property type="match status" value="1"/>
</dbReference>
<dbReference type="Pfam" id="PF00196">
    <property type="entry name" value="GerE"/>
    <property type="match status" value="1"/>
</dbReference>
<dbReference type="EMBL" id="PDVP01000033">
    <property type="protein sequence ID" value="PHP64609.1"/>
    <property type="molecule type" value="Genomic_DNA"/>
</dbReference>
<accession>A0A2G1QGL5</accession>
<dbReference type="InterPro" id="IPR016032">
    <property type="entry name" value="Sig_transdc_resp-reg_C-effctor"/>
</dbReference>
<dbReference type="Gene3D" id="1.10.10.10">
    <property type="entry name" value="Winged helix-like DNA-binding domain superfamily/Winged helix DNA-binding domain"/>
    <property type="match status" value="1"/>
</dbReference>
<dbReference type="OrthoDB" id="8349179at2"/>
<gene>
    <name evidence="5" type="ORF">CSC94_23465</name>
</gene>